<proteinExistence type="predicted"/>
<evidence type="ECO:0000313" key="2">
    <source>
        <dbReference type="Proteomes" id="UP000252517"/>
    </source>
</evidence>
<dbReference type="Proteomes" id="UP000252517">
    <property type="component" value="Unassembled WGS sequence"/>
</dbReference>
<comment type="caution">
    <text evidence="1">The sequence shown here is derived from an EMBL/GenBank/DDBJ whole genome shotgun (WGS) entry which is preliminary data.</text>
</comment>
<gene>
    <name evidence="1" type="ORF">TH25_09350</name>
</gene>
<dbReference type="EMBL" id="JPWH01000006">
    <property type="protein sequence ID" value="RCK51177.1"/>
    <property type="molecule type" value="Genomic_DNA"/>
</dbReference>
<name>A0A367XC76_9PROT</name>
<organism evidence="1 2">
    <name type="scientific">Thalassospira profundimaris</name>
    <dbReference type="NCBI Taxonomy" id="502049"/>
    <lineage>
        <taxon>Bacteria</taxon>
        <taxon>Pseudomonadati</taxon>
        <taxon>Pseudomonadota</taxon>
        <taxon>Alphaproteobacteria</taxon>
        <taxon>Rhodospirillales</taxon>
        <taxon>Thalassospiraceae</taxon>
        <taxon>Thalassospira</taxon>
    </lineage>
</organism>
<accession>A0A367XC76</accession>
<dbReference type="AlphaFoldDB" id="A0A367XC76"/>
<sequence>MLFAPVIVPKSVSNEVPFKKGMVNNTCRMSTETIMTLIRGGPFAEKRCRDLFMAMPSDRKDNIFSMDGPQNRIGKR</sequence>
<evidence type="ECO:0000313" key="1">
    <source>
        <dbReference type="EMBL" id="RCK51177.1"/>
    </source>
</evidence>
<protein>
    <submittedName>
        <fullName evidence="1">Uncharacterized protein</fullName>
    </submittedName>
</protein>
<reference evidence="1 2" key="1">
    <citation type="submission" date="2014-07" db="EMBL/GenBank/DDBJ databases">
        <title>Draft genome sequence of Thalassospira profundimaris S25-3-2.</title>
        <authorList>
            <person name="Lai Q."/>
            <person name="Shao Z."/>
        </authorList>
    </citation>
    <scope>NUCLEOTIDE SEQUENCE [LARGE SCALE GENOMIC DNA]</scope>
    <source>
        <strain evidence="1 2">S25-3-2</strain>
    </source>
</reference>